<accession>A0ACC2GRK2</accession>
<proteinExistence type="predicted"/>
<gene>
    <name evidence="1" type="ORF">DPEC_G00132990</name>
</gene>
<keyword evidence="2" id="KW-1185">Reference proteome</keyword>
<organism evidence="1 2">
    <name type="scientific">Dallia pectoralis</name>
    <name type="common">Alaska blackfish</name>
    <dbReference type="NCBI Taxonomy" id="75939"/>
    <lineage>
        <taxon>Eukaryota</taxon>
        <taxon>Metazoa</taxon>
        <taxon>Chordata</taxon>
        <taxon>Craniata</taxon>
        <taxon>Vertebrata</taxon>
        <taxon>Euteleostomi</taxon>
        <taxon>Actinopterygii</taxon>
        <taxon>Neopterygii</taxon>
        <taxon>Teleostei</taxon>
        <taxon>Protacanthopterygii</taxon>
        <taxon>Esociformes</taxon>
        <taxon>Umbridae</taxon>
        <taxon>Dallia</taxon>
    </lineage>
</organism>
<sequence length="312" mass="34948">MAQGKTGGKREGDCMSPLKKKPMISMLKEDLEDAIATAVNMALKEQQSSLNLTIQSAVKEAIKLKTQIQHTEDTMGILAKEVDGSRKTIQNNAAKVDSLQAALRASKHQVSDLQQQVGDLFSKMTQMEDHSRLSNLRLVGLKEGEEGSDPADFLTTNLPKWIPALQGQPIHIERAHRLYSAEKNANNNRPRTLIFKLLDYTDRQAILKGARAQKIKHAEHDLLFFPDYSKDTTTKRKAFVPIYKKMTALGLQPFLRYPAHLKVAFQGKSLTFDTPSDAEIFLRDTFQTSPSHQIHGVSRLQGLDEMETATPQ</sequence>
<dbReference type="Proteomes" id="UP001157502">
    <property type="component" value="Chromosome 10"/>
</dbReference>
<comment type="caution">
    <text evidence="1">The sequence shown here is derived from an EMBL/GenBank/DDBJ whole genome shotgun (WGS) entry which is preliminary data.</text>
</comment>
<reference evidence="1" key="1">
    <citation type="submission" date="2021-05" db="EMBL/GenBank/DDBJ databases">
        <authorList>
            <person name="Pan Q."/>
            <person name="Jouanno E."/>
            <person name="Zahm M."/>
            <person name="Klopp C."/>
            <person name="Cabau C."/>
            <person name="Louis A."/>
            <person name="Berthelot C."/>
            <person name="Parey E."/>
            <person name="Roest Crollius H."/>
            <person name="Montfort J."/>
            <person name="Robinson-Rechavi M."/>
            <person name="Bouchez O."/>
            <person name="Lampietro C."/>
            <person name="Lopez Roques C."/>
            <person name="Donnadieu C."/>
            <person name="Postlethwait J."/>
            <person name="Bobe J."/>
            <person name="Dillon D."/>
            <person name="Chandos A."/>
            <person name="von Hippel F."/>
            <person name="Guiguen Y."/>
        </authorList>
    </citation>
    <scope>NUCLEOTIDE SEQUENCE</scope>
    <source>
        <strain evidence="1">YG-Jan2019</strain>
    </source>
</reference>
<protein>
    <submittedName>
        <fullName evidence="1">Uncharacterized protein</fullName>
    </submittedName>
</protein>
<dbReference type="EMBL" id="CM055737">
    <property type="protein sequence ID" value="KAJ8006319.1"/>
    <property type="molecule type" value="Genomic_DNA"/>
</dbReference>
<evidence type="ECO:0000313" key="1">
    <source>
        <dbReference type="EMBL" id="KAJ8006319.1"/>
    </source>
</evidence>
<name>A0ACC2GRK2_DALPE</name>
<evidence type="ECO:0000313" key="2">
    <source>
        <dbReference type="Proteomes" id="UP001157502"/>
    </source>
</evidence>